<gene>
    <name evidence="1" type="ORF">C2L65_25195</name>
</gene>
<dbReference type="RefSeq" id="WP_042312391.1">
    <property type="nucleotide sequence ID" value="NZ_CP026112.1"/>
</dbReference>
<dbReference type="AlphaFoldDB" id="A0A2I8ETB0"/>
<accession>A0A2I8ETB0</accession>
<evidence type="ECO:0000313" key="2">
    <source>
        <dbReference type="Proteomes" id="UP000243502"/>
    </source>
</evidence>
<organism evidence="1 2">
    <name type="scientific">Paraburkholderia terrae</name>
    <dbReference type="NCBI Taxonomy" id="311230"/>
    <lineage>
        <taxon>Bacteria</taxon>
        <taxon>Pseudomonadati</taxon>
        <taxon>Pseudomonadota</taxon>
        <taxon>Betaproteobacteria</taxon>
        <taxon>Burkholderiales</taxon>
        <taxon>Burkholderiaceae</taxon>
        <taxon>Paraburkholderia</taxon>
    </lineage>
</organism>
<dbReference type="EMBL" id="CP026112">
    <property type="protein sequence ID" value="AUT62873.1"/>
    <property type="molecule type" value="Genomic_DNA"/>
</dbReference>
<name>A0A2I8ETB0_9BURK</name>
<sequence length="187" mass="20489">MASADVARPWDGEPDADEFEAFGLTCVMRRDPTNGAWAGYVGVPASHALYRQRRDVRIVVPDRIAGRELVSTRIAGADLRGVVPRILEAGMTVPLSIAVDVHGGLWGTGVIDAGHQNVWFFGFVCAHPWDFKPLDPMTIKGYETLDPETAQALYRTPAEYRSLDYARTQTEALAMQLSALSDVELAT</sequence>
<dbReference type="OrthoDB" id="9135221at2"/>
<reference evidence="1 2" key="1">
    <citation type="submission" date="2018-01" db="EMBL/GenBank/DDBJ databases">
        <title>Species boundaries and ecological features among Paraburkholderia terrae DSMZ17804T, P. hospita DSMZ17164T and P. caribensis DSMZ13236T.</title>
        <authorList>
            <person name="Pratama A.A."/>
        </authorList>
    </citation>
    <scope>NUCLEOTIDE SEQUENCE [LARGE SCALE GENOMIC DNA]</scope>
    <source>
        <strain evidence="1 2">DSM 17804</strain>
    </source>
</reference>
<dbReference type="Proteomes" id="UP000243502">
    <property type="component" value="Chromosome 2"/>
</dbReference>
<dbReference type="KEGG" id="pter:C2L65_25195"/>
<evidence type="ECO:0000313" key="1">
    <source>
        <dbReference type="EMBL" id="AUT62873.1"/>
    </source>
</evidence>
<protein>
    <submittedName>
        <fullName evidence="1">Uncharacterized protein</fullName>
    </submittedName>
</protein>
<proteinExistence type="predicted"/>